<evidence type="ECO:0000313" key="2">
    <source>
        <dbReference type="EMBL" id="TBU30728.1"/>
    </source>
</evidence>
<keyword evidence="1" id="KW-0732">Signal</keyword>
<proteinExistence type="predicted"/>
<dbReference type="AlphaFoldDB" id="A0A4Q9MU57"/>
<reference evidence="2" key="1">
    <citation type="submission" date="2019-01" db="EMBL/GenBank/DDBJ databases">
        <title>Draft genome sequences of three monokaryotic isolates of the white-rot basidiomycete fungus Dichomitus squalens.</title>
        <authorList>
            <consortium name="DOE Joint Genome Institute"/>
            <person name="Lopez S.C."/>
            <person name="Andreopoulos B."/>
            <person name="Pangilinan J."/>
            <person name="Lipzen A."/>
            <person name="Riley R."/>
            <person name="Ahrendt S."/>
            <person name="Ng V."/>
            <person name="Barry K."/>
            <person name="Daum C."/>
            <person name="Grigoriev I.V."/>
            <person name="Hilden K.S."/>
            <person name="Makela M.R."/>
            <person name="de Vries R.P."/>
        </authorList>
    </citation>
    <scope>NUCLEOTIDE SEQUENCE [LARGE SCALE GENOMIC DNA]</scope>
    <source>
        <strain evidence="2">OM18370.1</strain>
    </source>
</reference>
<dbReference type="Proteomes" id="UP000292957">
    <property type="component" value="Unassembled WGS sequence"/>
</dbReference>
<feature type="signal peptide" evidence="1">
    <location>
        <begin position="1"/>
        <end position="19"/>
    </location>
</feature>
<dbReference type="PROSITE" id="PS51257">
    <property type="entry name" value="PROKAR_LIPOPROTEIN"/>
    <property type="match status" value="1"/>
</dbReference>
<protein>
    <recommendedName>
        <fullName evidence="3">Secreted protein</fullName>
    </recommendedName>
</protein>
<evidence type="ECO:0008006" key="3">
    <source>
        <dbReference type="Google" id="ProtNLM"/>
    </source>
</evidence>
<feature type="chain" id="PRO_5020724779" description="Secreted protein" evidence="1">
    <location>
        <begin position="20"/>
        <end position="117"/>
    </location>
</feature>
<accession>A0A4Q9MU57</accession>
<sequence>MSRFHIQVLAVLIPNVSLACERQRPWMPLPQCMARLRACRWDIPGKPRNYTHTSNNITPLYQSSSVSCDSSALTLSFRLRERSAVTISRKISRGTLRGLLGHELQDGVLLHPACNVP</sequence>
<gene>
    <name evidence="2" type="ORF">BD311DRAFT_187856</name>
</gene>
<evidence type="ECO:0000256" key="1">
    <source>
        <dbReference type="SAM" id="SignalP"/>
    </source>
</evidence>
<name>A0A4Q9MU57_9APHY</name>
<organism evidence="2">
    <name type="scientific">Dichomitus squalens</name>
    <dbReference type="NCBI Taxonomy" id="114155"/>
    <lineage>
        <taxon>Eukaryota</taxon>
        <taxon>Fungi</taxon>
        <taxon>Dikarya</taxon>
        <taxon>Basidiomycota</taxon>
        <taxon>Agaricomycotina</taxon>
        <taxon>Agaricomycetes</taxon>
        <taxon>Polyporales</taxon>
        <taxon>Polyporaceae</taxon>
        <taxon>Dichomitus</taxon>
    </lineage>
</organism>
<dbReference type="EMBL" id="ML143404">
    <property type="protein sequence ID" value="TBU30728.1"/>
    <property type="molecule type" value="Genomic_DNA"/>
</dbReference>